<gene>
    <name evidence="2" type="ORF">HMPREF0179_05298</name>
</gene>
<feature type="compositionally biased region" description="Basic residues" evidence="1">
    <location>
        <begin position="26"/>
        <end position="37"/>
    </location>
</feature>
<feature type="compositionally biased region" description="Basic residues" evidence="1">
    <location>
        <begin position="1"/>
        <end position="13"/>
    </location>
</feature>
<dbReference type="HOGENOM" id="CLU_3165160_0_0_7"/>
<comment type="caution">
    <text evidence="2">The sequence shown here is derived from an EMBL/GenBank/DDBJ whole genome shotgun (WGS) entry which is preliminary data.</text>
</comment>
<evidence type="ECO:0000256" key="1">
    <source>
        <dbReference type="SAM" id="MobiDB-lite"/>
    </source>
</evidence>
<protein>
    <submittedName>
        <fullName evidence="2">Uncharacterized protein</fullName>
    </submittedName>
</protein>
<dbReference type="EMBL" id="ADCP02000003">
    <property type="protein sequence ID" value="EPC05699.1"/>
    <property type="molecule type" value="Genomic_DNA"/>
</dbReference>
<reference evidence="2 3" key="1">
    <citation type="submission" date="2010-10" db="EMBL/GenBank/DDBJ databases">
        <authorList>
            <consortium name="The Broad Institute Genome Sequencing Platform"/>
            <person name="Ward D."/>
            <person name="Earl A."/>
            <person name="Feldgarden M."/>
            <person name="Young S.K."/>
            <person name="Gargeya S."/>
            <person name="Zeng Q."/>
            <person name="Alvarado L."/>
            <person name="Berlin A."/>
            <person name="Bochicchio J."/>
            <person name="Chapman S.B."/>
            <person name="Chen Z."/>
            <person name="Freedman E."/>
            <person name="Gellesch M."/>
            <person name="Goldberg J."/>
            <person name="Griggs A."/>
            <person name="Gujja S."/>
            <person name="Heilman E."/>
            <person name="Heiman D."/>
            <person name="Howarth C."/>
            <person name="Mehta T."/>
            <person name="Neiman D."/>
            <person name="Pearson M."/>
            <person name="Roberts A."/>
            <person name="Saif S."/>
            <person name="Shea T."/>
            <person name="Shenoy N."/>
            <person name="Sisk P."/>
            <person name="Stolte C."/>
            <person name="Sykes S."/>
            <person name="White J."/>
            <person name="Yandava C."/>
            <person name="Allen-Vercoe E."/>
            <person name="Sibley C."/>
            <person name="Ambrose C.E."/>
            <person name="Strauss J."/>
            <person name="Daigneault M."/>
            <person name="Haas B."/>
            <person name="Nusbaum C."/>
            <person name="Birren B."/>
        </authorList>
    </citation>
    <scope>NUCLEOTIDE SEQUENCE [LARGE SCALE GENOMIC DNA]</scope>
    <source>
        <strain evidence="2 3">3_1_6</strain>
    </source>
</reference>
<name>S2LKD8_BILW3</name>
<evidence type="ECO:0000313" key="2">
    <source>
        <dbReference type="EMBL" id="EPC05699.1"/>
    </source>
</evidence>
<sequence length="47" mass="5217">MGKGLHKSLPKGKRIVEANNPASERHHNHIGRTRGMKGKSTDQDDLL</sequence>
<keyword evidence="3" id="KW-1185">Reference proteome</keyword>
<proteinExistence type="predicted"/>
<feature type="region of interest" description="Disordered" evidence="1">
    <location>
        <begin position="1"/>
        <end position="47"/>
    </location>
</feature>
<dbReference type="AlphaFoldDB" id="S2LKD8"/>
<accession>S2LKD8</accession>
<dbReference type="Proteomes" id="UP000006034">
    <property type="component" value="Unassembled WGS sequence"/>
</dbReference>
<organism evidence="2 3">
    <name type="scientific">Bilophila wadsworthia (strain 3_1_6)</name>
    <dbReference type="NCBI Taxonomy" id="563192"/>
    <lineage>
        <taxon>Bacteria</taxon>
        <taxon>Pseudomonadati</taxon>
        <taxon>Thermodesulfobacteriota</taxon>
        <taxon>Desulfovibrionia</taxon>
        <taxon>Desulfovibrionales</taxon>
        <taxon>Desulfovibrionaceae</taxon>
        <taxon>Bilophila</taxon>
    </lineage>
</organism>
<reference evidence="2 3" key="2">
    <citation type="submission" date="2013-04" db="EMBL/GenBank/DDBJ databases">
        <title>The Genome Sequence of Bilophila wadsworthia 3_1_6.</title>
        <authorList>
            <consortium name="The Broad Institute Genomics Platform"/>
            <person name="Earl A."/>
            <person name="Ward D."/>
            <person name="Feldgarden M."/>
            <person name="Gevers D."/>
            <person name="Sibley C."/>
            <person name="Strauss J."/>
            <person name="Allen-Vercoe E."/>
            <person name="Walker B."/>
            <person name="Young S."/>
            <person name="Zeng Q."/>
            <person name="Gargeya S."/>
            <person name="Fitzgerald M."/>
            <person name="Haas B."/>
            <person name="Abouelleil A."/>
            <person name="Allen A.W."/>
            <person name="Alvarado L."/>
            <person name="Arachchi H.M."/>
            <person name="Berlin A.M."/>
            <person name="Chapman S.B."/>
            <person name="Gainer-Dewar J."/>
            <person name="Goldberg J."/>
            <person name="Griggs A."/>
            <person name="Gujja S."/>
            <person name="Hansen M."/>
            <person name="Howarth C."/>
            <person name="Imamovic A."/>
            <person name="Ireland A."/>
            <person name="Larimer J."/>
            <person name="McCowan C."/>
            <person name="Murphy C."/>
            <person name="Pearson M."/>
            <person name="Poon T.W."/>
            <person name="Priest M."/>
            <person name="Roberts A."/>
            <person name="Saif S."/>
            <person name="Shea T."/>
            <person name="Sisk P."/>
            <person name="Sykes S."/>
            <person name="Wortman J."/>
            <person name="Nusbaum C."/>
            <person name="Birren B."/>
        </authorList>
    </citation>
    <scope>NUCLEOTIDE SEQUENCE [LARGE SCALE GENOMIC DNA]</scope>
    <source>
        <strain evidence="2 3">3_1_6</strain>
    </source>
</reference>
<evidence type="ECO:0000313" key="3">
    <source>
        <dbReference type="Proteomes" id="UP000006034"/>
    </source>
</evidence>